<evidence type="ECO:0000256" key="5">
    <source>
        <dbReference type="ARBA" id="ARBA00022694"/>
    </source>
</evidence>
<dbReference type="SUPFAM" id="SSF52540">
    <property type="entry name" value="P-loop containing nucleoside triphosphate hydrolases"/>
    <property type="match status" value="2"/>
</dbReference>
<keyword evidence="7 10" id="KW-0067">ATP-binding</keyword>
<dbReference type="PANTHER" id="PTHR11088:SF60">
    <property type="entry name" value="TRNA DIMETHYLALLYLTRANSFERASE"/>
    <property type="match status" value="1"/>
</dbReference>
<dbReference type="Pfam" id="PF01715">
    <property type="entry name" value="IPPT"/>
    <property type="match status" value="1"/>
</dbReference>
<dbReference type="GO" id="GO:0006400">
    <property type="term" value="P:tRNA modification"/>
    <property type="evidence" value="ECO:0007669"/>
    <property type="project" value="TreeGrafter"/>
</dbReference>
<feature type="binding site" evidence="10">
    <location>
        <begin position="18"/>
        <end position="23"/>
    </location>
    <ligand>
        <name>substrate</name>
    </ligand>
</feature>
<comment type="cofactor">
    <cofactor evidence="1 10">
        <name>Mg(2+)</name>
        <dbReference type="ChEBI" id="CHEBI:18420"/>
    </cofactor>
</comment>
<dbReference type="EMBL" id="SJPG01000001">
    <property type="protein sequence ID" value="TWT59440.1"/>
    <property type="molecule type" value="Genomic_DNA"/>
</dbReference>
<evidence type="ECO:0000256" key="10">
    <source>
        <dbReference type="HAMAP-Rule" id="MF_00185"/>
    </source>
</evidence>
<comment type="subunit">
    <text evidence="10">Monomer.</text>
</comment>
<evidence type="ECO:0000313" key="15">
    <source>
        <dbReference type="Proteomes" id="UP000316095"/>
    </source>
</evidence>
<evidence type="ECO:0000256" key="12">
    <source>
        <dbReference type="RuleBase" id="RU003784"/>
    </source>
</evidence>
<comment type="function">
    <text evidence="2 10 12">Catalyzes the transfer of a dimethylallyl group onto the adenine at position 37 in tRNAs that read codons beginning with uridine, leading to the formation of N6-(dimethylallyl)adenosine (i(6)A).</text>
</comment>
<evidence type="ECO:0000256" key="13">
    <source>
        <dbReference type="RuleBase" id="RU003785"/>
    </source>
</evidence>
<dbReference type="HAMAP" id="MF_00185">
    <property type="entry name" value="IPP_trans"/>
    <property type="match status" value="1"/>
</dbReference>
<evidence type="ECO:0000256" key="4">
    <source>
        <dbReference type="ARBA" id="ARBA00022679"/>
    </source>
</evidence>
<dbReference type="InterPro" id="IPR039657">
    <property type="entry name" value="Dimethylallyltransferase"/>
</dbReference>
<feature type="binding site" evidence="10">
    <location>
        <begin position="16"/>
        <end position="23"/>
    </location>
    <ligand>
        <name>ATP</name>
        <dbReference type="ChEBI" id="CHEBI:30616"/>
    </ligand>
</feature>
<protein>
    <recommendedName>
        <fullName evidence="10">tRNA dimethylallyltransferase</fullName>
        <ecNumber evidence="10">2.5.1.75</ecNumber>
    </recommendedName>
    <alternativeName>
        <fullName evidence="10">Dimethylallyl diphosphate:tRNA dimethylallyltransferase</fullName>
        <shortName evidence="10">DMAPP:tRNA dimethylallyltransferase</shortName>
        <shortName evidence="10">DMATase</shortName>
    </alternativeName>
    <alternativeName>
        <fullName evidence="10">Isopentenyl-diphosphate:tRNA isopentenyltransferase</fullName>
        <shortName evidence="10">IPP transferase</shortName>
        <shortName evidence="10">IPPT</shortName>
        <shortName evidence="10">IPTase</shortName>
    </alternativeName>
</protein>
<name>A0A5C5X924_9PLAN</name>
<evidence type="ECO:0000256" key="9">
    <source>
        <dbReference type="ARBA" id="ARBA00049563"/>
    </source>
</evidence>
<evidence type="ECO:0000256" key="6">
    <source>
        <dbReference type="ARBA" id="ARBA00022741"/>
    </source>
</evidence>
<evidence type="ECO:0000256" key="2">
    <source>
        <dbReference type="ARBA" id="ARBA00003213"/>
    </source>
</evidence>
<dbReference type="RefSeq" id="WP_146501582.1">
    <property type="nucleotide sequence ID" value="NZ_SJPG01000001.1"/>
</dbReference>
<evidence type="ECO:0000313" key="14">
    <source>
        <dbReference type="EMBL" id="TWT59440.1"/>
    </source>
</evidence>
<comment type="catalytic activity">
    <reaction evidence="9 10 11">
        <text>adenosine(37) in tRNA + dimethylallyl diphosphate = N(6)-dimethylallyladenosine(37) in tRNA + diphosphate</text>
        <dbReference type="Rhea" id="RHEA:26482"/>
        <dbReference type="Rhea" id="RHEA-COMP:10162"/>
        <dbReference type="Rhea" id="RHEA-COMP:10375"/>
        <dbReference type="ChEBI" id="CHEBI:33019"/>
        <dbReference type="ChEBI" id="CHEBI:57623"/>
        <dbReference type="ChEBI" id="CHEBI:74411"/>
        <dbReference type="ChEBI" id="CHEBI:74415"/>
        <dbReference type="EC" id="2.5.1.75"/>
    </reaction>
</comment>
<dbReference type="Gene3D" id="3.40.50.300">
    <property type="entry name" value="P-loop containing nucleotide triphosphate hydrolases"/>
    <property type="match status" value="1"/>
</dbReference>
<accession>A0A5C5X924</accession>
<proteinExistence type="inferred from homology"/>
<dbReference type="AlphaFoldDB" id="A0A5C5X924"/>
<keyword evidence="6 10" id="KW-0547">Nucleotide-binding</keyword>
<dbReference type="EC" id="2.5.1.75" evidence="10"/>
<reference evidence="14 15" key="1">
    <citation type="submission" date="2019-02" db="EMBL/GenBank/DDBJ databases">
        <title>Deep-cultivation of Planctomycetes and their phenomic and genomic characterization uncovers novel biology.</title>
        <authorList>
            <person name="Wiegand S."/>
            <person name="Jogler M."/>
            <person name="Boedeker C."/>
            <person name="Pinto D."/>
            <person name="Vollmers J."/>
            <person name="Rivas-Marin E."/>
            <person name="Kohn T."/>
            <person name="Peeters S.H."/>
            <person name="Heuer A."/>
            <person name="Rast P."/>
            <person name="Oberbeckmann S."/>
            <person name="Bunk B."/>
            <person name="Jeske O."/>
            <person name="Meyerdierks A."/>
            <person name="Storesund J.E."/>
            <person name="Kallscheuer N."/>
            <person name="Luecker S."/>
            <person name="Lage O.M."/>
            <person name="Pohl T."/>
            <person name="Merkel B.J."/>
            <person name="Hornburger P."/>
            <person name="Mueller R.-W."/>
            <person name="Bruemmer F."/>
            <person name="Labrenz M."/>
            <person name="Spormann A.M."/>
            <person name="Op Den Camp H."/>
            <person name="Overmann J."/>
            <person name="Amann R."/>
            <person name="Jetten M.S.M."/>
            <person name="Mascher T."/>
            <person name="Medema M.H."/>
            <person name="Devos D.P."/>
            <person name="Kaster A.-K."/>
            <person name="Ovreas L."/>
            <person name="Rohde M."/>
            <person name="Galperin M.Y."/>
            <person name="Jogler C."/>
        </authorList>
    </citation>
    <scope>NUCLEOTIDE SEQUENCE [LARGE SCALE GENOMIC DNA]</scope>
    <source>
        <strain evidence="14 15">Pan54</strain>
    </source>
</reference>
<organism evidence="14 15">
    <name type="scientific">Rubinisphaera italica</name>
    <dbReference type="NCBI Taxonomy" id="2527969"/>
    <lineage>
        <taxon>Bacteria</taxon>
        <taxon>Pseudomonadati</taxon>
        <taxon>Planctomycetota</taxon>
        <taxon>Planctomycetia</taxon>
        <taxon>Planctomycetales</taxon>
        <taxon>Planctomycetaceae</taxon>
        <taxon>Rubinisphaera</taxon>
    </lineage>
</organism>
<dbReference type="Gene3D" id="1.10.20.140">
    <property type="match status" value="1"/>
</dbReference>
<feature type="region of interest" description="Interaction with substrate tRNA" evidence="10">
    <location>
        <begin position="41"/>
        <end position="44"/>
    </location>
</feature>
<dbReference type="GO" id="GO:0005524">
    <property type="term" value="F:ATP binding"/>
    <property type="evidence" value="ECO:0007669"/>
    <property type="project" value="UniProtKB-UniRule"/>
</dbReference>
<feature type="site" description="Interaction with substrate tRNA" evidence="10">
    <location>
        <position position="129"/>
    </location>
</feature>
<dbReference type="PANTHER" id="PTHR11088">
    <property type="entry name" value="TRNA DIMETHYLALLYLTRANSFERASE"/>
    <property type="match status" value="1"/>
</dbReference>
<dbReference type="InterPro" id="IPR027417">
    <property type="entry name" value="P-loop_NTPase"/>
</dbReference>
<evidence type="ECO:0000256" key="1">
    <source>
        <dbReference type="ARBA" id="ARBA00001946"/>
    </source>
</evidence>
<comment type="caution">
    <text evidence="10">Lacks conserved residue(s) required for the propagation of feature annotation.</text>
</comment>
<comment type="caution">
    <text evidence="14">The sequence shown here is derived from an EMBL/GenBank/DDBJ whole genome shotgun (WGS) entry which is preliminary data.</text>
</comment>
<evidence type="ECO:0000256" key="7">
    <source>
        <dbReference type="ARBA" id="ARBA00022840"/>
    </source>
</evidence>
<comment type="similarity">
    <text evidence="3 10 13">Belongs to the IPP transferase family.</text>
</comment>
<dbReference type="OrthoDB" id="9776390at2"/>
<sequence length="313" mass="35718">MNVPPEILTKCWFLAGPTAVGKTETSLLLAERLDAEILSLDSMAIYRQMDIGTAKPSLAERQRVPHHLIDIINPDEDFSTAEFVRCASQIAAEIVRRGRTPLFVGGTGLYLRSILRGVFEGPDADWDYRRQLEAEEADSPGSLHGKLQQCDPPLAEKLHPNDLRRVIRALEVYHLTGTQLSVQQQQAARIPEETSGNVFWLHPDRDWLYERINRRVDLMFEQGLVEEVRLLLQRNPPASRTALQGLGYKEMVEHLSGDMPLDEAREMIKIRTRQFAKRQHTWFRNLPECQEIKVTGNQSPLDLVEAIIQHSKT</sequence>
<feature type="site" description="Interaction with substrate tRNA" evidence="10">
    <location>
        <position position="107"/>
    </location>
</feature>
<keyword evidence="8 10" id="KW-0460">Magnesium</keyword>
<keyword evidence="5 10" id="KW-0819">tRNA processing</keyword>
<evidence type="ECO:0000256" key="8">
    <source>
        <dbReference type="ARBA" id="ARBA00022842"/>
    </source>
</evidence>
<dbReference type="Proteomes" id="UP000316095">
    <property type="component" value="Unassembled WGS sequence"/>
</dbReference>
<dbReference type="InterPro" id="IPR018022">
    <property type="entry name" value="IPT"/>
</dbReference>
<keyword evidence="15" id="KW-1185">Reference proteome</keyword>
<evidence type="ECO:0000256" key="3">
    <source>
        <dbReference type="ARBA" id="ARBA00005842"/>
    </source>
</evidence>
<dbReference type="NCBIfam" id="TIGR00174">
    <property type="entry name" value="miaA"/>
    <property type="match status" value="1"/>
</dbReference>
<dbReference type="GO" id="GO:0052381">
    <property type="term" value="F:tRNA dimethylallyltransferase activity"/>
    <property type="evidence" value="ECO:0007669"/>
    <property type="project" value="UniProtKB-UniRule"/>
</dbReference>
<gene>
    <name evidence="10 14" type="primary">miaA</name>
    <name evidence="14" type="ORF">Pan54_01460</name>
</gene>
<keyword evidence="4 10" id="KW-0808">Transferase</keyword>
<evidence type="ECO:0000256" key="11">
    <source>
        <dbReference type="RuleBase" id="RU003783"/>
    </source>
</evidence>